<dbReference type="SMART" id="SM00382">
    <property type="entry name" value="AAA"/>
    <property type="match status" value="1"/>
</dbReference>
<keyword evidence="4 6" id="KW-0067">ATP-binding</keyword>
<name>A0A512BTS6_9HYPH</name>
<dbReference type="SUPFAM" id="SSF52540">
    <property type="entry name" value="P-loop containing nucleoside triphosphate hydrolases"/>
    <property type="match status" value="1"/>
</dbReference>
<dbReference type="Proteomes" id="UP000321085">
    <property type="component" value="Unassembled WGS sequence"/>
</dbReference>
<evidence type="ECO:0000256" key="4">
    <source>
        <dbReference type="ARBA" id="ARBA00022840"/>
    </source>
</evidence>
<accession>A0A512BTS6</accession>
<organism evidence="6 7">
    <name type="scientific">Microvirga aerophila</name>
    <dbReference type="NCBI Taxonomy" id="670291"/>
    <lineage>
        <taxon>Bacteria</taxon>
        <taxon>Pseudomonadati</taxon>
        <taxon>Pseudomonadota</taxon>
        <taxon>Alphaproteobacteria</taxon>
        <taxon>Hyphomicrobiales</taxon>
        <taxon>Methylobacteriaceae</taxon>
        <taxon>Microvirga</taxon>
    </lineage>
</organism>
<reference evidence="6 7" key="1">
    <citation type="submission" date="2019-07" db="EMBL/GenBank/DDBJ databases">
        <title>Whole genome shotgun sequence of Microvirga aerophila NBRC 106136.</title>
        <authorList>
            <person name="Hosoyama A."/>
            <person name="Uohara A."/>
            <person name="Ohji S."/>
            <person name="Ichikawa N."/>
        </authorList>
    </citation>
    <scope>NUCLEOTIDE SEQUENCE [LARGE SCALE GENOMIC DNA]</scope>
    <source>
        <strain evidence="6 7">NBRC 106136</strain>
    </source>
</reference>
<keyword evidence="2" id="KW-0813">Transport</keyword>
<evidence type="ECO:0000256" key="2">
    <source>
        <dbReference type="ARBA" id="ARBA00022448"/>
    </source>
</evidence>
<dbReference type="GO" id="GO:0005524">
    <property type="term" value="F:ATP binding"/>
    <property type="evidence" value="ECO:0007669"/>
    <property type="project" value="UniProtKB-KW"/>
</dbReference>
<evidence type="ECO:0000256" key="3">
    <source>
        <dbReference type="ARBA" id="ARBA00022741"/>
    </source>
</evidence>
<dbReference type="CDD" id="cd03257">
    <property type="entry name" value="ABC_NikE_OppD_transporters"/>
    <property type="match status" value="1"/>
</dbReference>
<protein>
    <submittedName>
        <fullName evidence="6">Peptide ABC transporter ATP-binding protein</fullName>
    </submittedName>
</protein>
<dbReference type="Gene3D" id="3.40.50.300">
    <property type="entry name" value="P-loop containing nucleotide triphosphate hydrolases"/>
    <property type="match status" value="1"/>
</dbReference>
<dbReference type="PROSITE" id="PS00211">
    <property type="entry name" value="ABC_TRANSPORTER_1"/>
    <property type="match status" value="1"/>
</dbReference>
<dbReference type="PANTHER" id="PTHR43776">
    <property type="entry name" value="TRANSPORT ATP-BINDING PROTEIN"/>
    <property type="match status" value="1"/>
</dbReference>
<evidence type="ECO:0000313" key="6">
    <source>
        <dbReference type="EMBL" id="GEO15386.1"/>
    </source>
</evidence>
<comment type="similarity">
    <text evidence="1">Belongs to the ABC transporter superfamily.</text>
</comment>
<sequence>MSEPRIVLSAEHVSKTYRLKSGILSNTRVLQAVSDVSLFLAENEVLGLIGESGCGKSTLSRMLLGLEPPTSGEVFLRGKPISSLSRKDVARILQPVFQDPYSSLNPRETIEEAVMRPLIVHRIGNRASMRHKVAQVIESVGLPRRALASYPNQLSGGQRQRVAIARALVLDPRILICDEPTSALDVSVQAQILNLLNELRRSIGISLILISHNLQVVQFLADRVAVMYYGKIVEEGLSSQILRNPAHAYTRRLLASALDVAPGAGIPDIETIAGAAALPTS</sequence>
<dbReference type="PROSITE" id="PS50893">
    <property type="entry name" value="ABC_TRANSPORTER_2"/>
    <property type="match status" value="1"/>
</dbReference>
<comment type="caution">
    <text evidence="6">The sequence shown here is derived from an EMBL/GenBank/DDBJ whole genome shotgun (WGS) entry which is preliminary data.</text>
</comment>
<proteinExistence type="inferred from homology"/>
<evidence type="ECO:0000256" key="1">
    <source>
        <dbReference type="ARBA" id="ARBA00005417"/>
    </source>
</evidence>
<evidence type="ECO:0000259" key="5">
    <source>
        <dbReference type="PROSITE" id="PS50893"/>
    </source>
</evidence>
<dbReference type="InterPro" id="IPR003439">
    <property type="entry name" value="ABC_transporter-like_ATP-bd"/>
</dbReference>
<dbReference type="GO" id="GO:0055085">
    <property type="term" value="P:transmembrane transport"/>
    <property type="evidence" value="ECO:0007669"/>
    <property type="project" value="UniProtKB-ARBA"/>
</dbReference>
<evidence type="ECO:0000313" key="7">
    <source>
        <dbReference type="Proteomes" id="UP000321085"/>
    </source>
</evidence>
<feature type="domain" description="ABC transporter" evidence="5">
    <location>
        <begin position="8"/>
        <end position="254"/>
    </location>
</feature>
<dbReference type="Pfam" id="PF00005">
    <property type="entry name" value="ABC_tran"/>
    <property type="match status" value="1"/>
</dbReference>
<dbReference type="InterPro" id="IPR027417">
    <property type="entry name" value="P-loop_NTPase"/>
</dbReference>
<dbReference type="EMBL" id="BJYU01000040">
    <property type="protein sequence ID" value="GEO15386.1"/>
    <property type="molecule type" value="Genomic_DNA"/>
</dbReference>
<gene>
    <name evidence="6" type="ORF">MAE02_30820</name>
</gene>
<keyword evidence="3" id="KW-0547">Nucleotide-binding</keyword>
<dbReference type="InterPro" id="IPR003593">
    <property type="entry name" value="AAA+_ATPase"/>
</dbReference>
<dbReference type="RefSeq" id="WP_147021835.1">
    <property type="nucleotide sequence ID" value="NZ_BJYU01000040.1"/>
</dbReference>
<keyword evidence="7" id="KW-1185">Reference proteome</keyword>
<dbReference type="GO" id="GO:0016887">
    <property type="term" value="F:ATP hydrolysis activity"/>
    <property type="evidence" value="ECO:0007669"/>
    <property type="project" value="InterPro"/>
</dbReference>
<dbReference type="InterPro" id="IPR050319">
    <property type="entry name" value="ABC_transp_ATP-bind"/>
</dbReference>
<dbReference type="InterPro" id="IPR017871">
    <property type="entry name" value="ABC_transporter-like_CS"/>
</dbReference>
<dbReference type="AlphaFoldDB" id="A0A512BTS6"/>